<evidence type="ECO:0000313" key="5">
    <source>
        <dbReference type="Proteomes" id="UP000198656"/>
    </source>
</evidence>
<keyword evidence="5" id="KW-1185">Reference proteome</keyword>
<dbReference type="STRING" id="1121419.SAMN05443529_10846"/>
<protein>
    <submittedName>
        <fullName evidence="4">Acetyltransferase (GNAT) domain-containing protein</fullName>
    </submittedName>
</protein>
<dbReference type="SUPFAM" id="SSF55729">
    <property type="entry name" value="Acyl-CoA N-acyltransferases (Nat)"/>
    <property type="match status" value="1"/>
</dbReference>
<dbReference type="EMBL" id="FNCP01000008">
    <property type="protein sequence ID" value="SDG95422.1"/>
    <property type="molecule type" value="Genomic_DNA"/>
</dbReference>
<dbReference type="InterPro" id="IPR000182">
    <property type="entry name" value="GNAT_dom"/>
</dbReference>
<name>A0A1G7YFS3_9FIRM</name>
<feature type="domain" description="N-acetyltransferase" evidence="3">
    <location>
        <begin position="5"/>
        <end position="140"/>
    </location>
</feature>
<proteinExistence type="predicted"/>
<dbReference type="InterPro" id="IPR016181">
    <property type="entry name" value="Acyl_CoA_acyltransferase"/>
</dbReference>
<gene>
    <name evidence="4" type="ORF">SAMN05443529_10846</name>
</gene>
<evidence type="ECO:0000256" key="1">
    <source>
        <dbReference type="ARBA" id="ARBA00022679"/>
    </source>
</evidence>
<dbReference type="PANTHER" id="PTHR43626">
    <property type="entry name" value="ACYL-COA N-ACYLTRANSFERASE"/>
    <property type="match status" value="1"/>
</dbReference>
<dbReference type="CDD" id="cd04301">
    <property type="entry name" value="NAT_SF"/>
    <property type="match status" value="1"/>
</dbReference>
<reference evidence="5" key="1">
    <citation type="submission" date="2016-10" db="EMBL/GenBank/DDBJ databases">
        <authorList>
            <person name="Varghese N."/>
            <person name="Submissions S."/>
        </authorList>
    </citation>
    <scope>NUCLEOTIDE SEQUENCE [LARGE SCALE GENOMIC DNA]</scope>
    <source>
        <strain evidence="5">DSM 8344</strain>
    </source>
</reference>
<dbReference type="GO" id="GO:0005737">
    <property type="term" value="C:cytoplasm"/>
    <property type="evidence" value="ECO:0007669"/>
    <property type="project" value="TreeGrafter"/>
</dbReference>
<dbReference type="PROSITE" id="PS51186">
    <property type="entry name" value="GNAT"/>
    <property type="match status" value="1"/>
</dbReference>
<keyword evidence="1 4" id="KW-0808">Transferase</keyword>
<dbReference type="Pfam" id="PF13508">
    <property type="entry name" value="Acetyltransf_7"/>
    <property type="match status" value="1"/>
</dbReference>
<dbReference type="InterPro" id="IPR045039">
    <property type="entry name" value="NSI-like"/>
</dbReference>
<dbReference type="Proteomes" id="UP000198656">
    <property type="component" value="Unassembled WGS sequence"/>
</dbReference>
<evidence type="ECO:0000256" key="2">
    <source>
        <dbReference type="ARBA" id="ARBA00023315"/>
    </source>
</evidence>
<keyword evidence="2" id="KW-0012">Acyltransferase</keyword>
<evidence type="ECO:0000313" key="4">
    <source>
        <dbReference type="EMBL" id="SDG95422.1"/>
    </source>
</evidence>
<sequence>MDFIIKNNCLNIDWNYVSQTLRKVGMANYAPEIHQKAFENSQTVVFVFNEEKLIGFGRAISDGVYQAALYDIAVLPEYQGKGIGRMIINNIVKSLPMCNLILYASPGKEKFYERLNFRKMNTGMALFQKASDMKEKGFTE</sequence>
<dbReference type="RefSeq" id="WP_092332362.1">
    <property type="nucleotide sequence ID" value="NZ_FNCP01000008.1"/>
</dbReference>
<dbReference type="GO" id="GO:0008080">
    <property type="term" value="F:N-acetyltransferase activity"/>
    <property type="evidence" value="ECO:0007669"/>
    <property type="project" value="InterPro"/>
</dbReference>
<evidence type="ECO:0000259" key="3">
    <source>
        <dbReference type="PROSITE" id="PS51186"/>
    </source>
</evidence>
<dbReference type="Gene3D" id="3.40.630.30">
    <property type="match status" value="1"/>
</dbReference>
<accession>A0A1G7YFS3</accession>
<dbReference type="OrthoDB" id="9775804at2"/>
<dbReference type="AlphaFoldDB" id="A0A1G7YFS3"/>
<dbReference type="PANTHER" id="PTHR43626:SF4">
    <property type="entry name" value="GCN5-RELATED N-ACETYLTRANSFERASE 2, CHLOROPLASTIC"/>
    <property type="match status" value="1"/>
</dbReference>
<organism evidence="4 5">
    <name type="scientific">Desulfosporosinus hippei DSM 8344</name>
    <dbReference type="NCBI Taxonomy" id="1121419"/>
    <lineage>
        <taxon>Bacteria</taxon>
        <taxon>Bacillati</taxon>
        <taxon>Bacillota</taxon>
        <taxon>Clostridia</taxon>
        <taxon>Eubacteriales</taxon>
        <taxon>Desulfitobacteriaceae</taxon>
        <taxon>Desulfosporosinus</taxon>
    </lineage>
</organism>